<dbReference type="GO" id="GO:0005829">
    <property type="term" value="C:cytosol"/>
    <property type="evidence" value="ECO:0007669"/>
    <property type="project" value="TreeGrafter"/>
</dbReference>
<feature type="domain" description="Formyl transferase N-terminal" evidence="1">
    <location>
        <begin position="5"/>
        <end position="169"/>
    </location>
</feature>
<proteinExistence type="predicted"/>
<sequence length="285" mass="32679">MKKIKIVFIGGLTNGAIVCDYLRKNKFVELTLIITYPDNASYPRAVRFEDADNTIKAHQANPFYDKIKSVEPDYIFVAGWFELLSEDLIDLPTKGVVGFHPSKLPFDRGRSVLAWQIEEGYTETALTMFFYSTYPDGGDIIAQEKIRIEKNDYISDVLAKVDKATLNLMTAYFPLLRKGELIPTKQNLSEGSFRRLRNEMDSMIHWDTNSCCIFNKIRAISHPYPGAIAFINNEKYKIWRSEVVDEFPCGGNQLTCGQQVAMLYDGSLIMKTRDSFLRITEYEKI</sequence>
<dbReference type="SUPFAM" id="SSF50486">
    <property type="entry name" value="FMT C-terminal domain-like"/>
    <property type="match status" value="1"/>
</dbReference>
<dbReference type="Pfam" id="PF02911">
    <property type="entry name" value="Formyl_trans_C"/>
    <property type="match status" value="1"/>
</dbReference>
<dbReference type="EMBL" id="NSLJ01000009">
    <property type="protein sequence ID" value="PDP44199.1"/>
    <property type="molecule type" value="Genomic_DNA"/>
</dbReference>
<dbReference type="InterPro" id="IPR036477">
    <property type="entry name" value="Formyl_transf_N_sf"/>
</dbReference>
<dbReference type="InterPro" id="IPR011034">
    <property type="entry name" value="Formyl_transferase-like_C_sf"/>
</dbReference>
<name>A0A2A6E9Z3_TANFO</name>
<evidence type="ECO:0000259" key="2">
    <source>
        <dbReference type="Pfam" id="PF02911"/>
    </source>
</evidence>
<dbReference type="Proteomes" id="UP000219259">
    <property type="component" value="Unassembled WGS sequence"/>
</dbReference>
<feature type="domain" description="Formyl transferase C-terminal" evidence="2">
    <location>
        <begin position="201"/>
        <end position="282"/>
    </location>
</feature>
<dbReference type="InterPro" id="IPR005793">
    <property type="entry name" value="Formyl_trans_C"/>
</dbReference>
<accession>A0A2A6E9Z3</accession>
<dbReference type="PANTHER" id="PTHR11138:SF5">
    <property type="entry name" value="METHIONYL-TRNA FORMYLTRANSFERASE, MITOCHONDRIAL"/>
    <property type="match status" value="1"/>
</dbReference>
<dbReference type="Gene3D" id="3.40.50.12230">
    <property type="match status" value="1"/>
</dbReference>
<comment type="caution">
    <text evidence="3">The sequence shown here is derived from an EMBL/GenBank/DDBJ whole genome shotgun (WGS) entry which is preliminary data.</text>
</comment>
<keyword evidence="3" id="KW-0808">Transferase</keyword>
<dbReference type="PANTHER" id="PTHR11138">
    <property type="entry name" value="METHIONYL-TRNA FORMYLTRANSFERASE"/>
    <property type="match status" value="1"/>
</dbReference>
<evidence type="ECO:0000313" key="3">
    <source>
        <dbReference type="EMBL" id="PDP44199.1"/>
    </source>
</evidence>
<protein>
    <submittedName>
        <fullName evidence="3">Formyl transferase</fullName>
    </submittedName>
</protein>
<reference evidence="3 4" key="1">
    <citation type="submission" date="2017-09" db="EMBL/GenBank/DDBJ databases">
        <title>Phase variable restriction modification systems are present in the genome sequences of periodontal pathogens Prevotella intermedia, Tannerella forsythia and Porphyromonas gingivalis.</title>
        <authorList>
            <person name="Haigh R.D."/>
            <person name="Crawford L."/>
            <person name="Ralph J."/>
            <person name="Wanford J."/>
            <person name="Vartoukian S.R."/>
            <person name="Hijazib K."/>
            <person name="Wade W."/>
            <person name="Oggioni M.R."/>
        </authorList>
    </citation>
    <scope>NUCLEOTIDE SEQUENCE [LARGE SCALE GENOMIC DNA]</scope>
    <source>
        <strain evidence="3 4">WW11663</strain>
    </source>
</reference>
<gene>
    <name evidence="3" type="ORF">CLI86_04935</name>
</gene>
<evidence type="ECO:0000259" key="1">
    <source>
        <dbReference type="Pfam" id="PF00551"/>
    </source>
</evidence>
<dbReference type="RefSeq" id="WP_060827576.1">
    <property type="nucleotide sequence ID" value="NZ_CAJPTF010000004.1"/>
</dbReference>
<dbReference type="SUPFAM" id="SSF53328">
    <property type="entry name" value="Formyltransferase"/>
    <property type="match status" value="1"/>
</dbReference>
<dbReference type="InterPro" id="IPR002376">
    <property type="entry name" value="Formyl_transf_N"/>
</dbReference>
<evidence type="ECO:0000313" key="4">
    <source>
        <dbReference type="Proteomes" id="UP000219259"/>
    </source>
</evidence>
<dbReference type="AlphaFoldDB" id="A0A2A6E9Z3"/>
<dbReference type="Pfam" id="PF00551">
    <property type="entry name" value="Formyl_trans_N"/>
    <property type="match status" value="1"/>
</dbReference>
<dbReference type="GO" id="GO:0004479">
    <property type="term" value="F:methionyl-tRNA formyltransferase activity"/>
    <property type="evidence" value="ECO:0007669"/>
    <property type="project" value="TreeGrafter"/>
</dbReference>
<organism evidence="3 4">
    <name type="scientific">Tannerella forsythia</name>
    <name type="common">Bacteroides forsythus</name>
    <dbReference type="NCBI Taxonomy" id="28112"/>
    <lineage>
        <taxon>Bacteria</taxon>
        <taxon>Pseudomonadati</taxon>
        <taxon>Bacteroidota</taxon>
        <taxon>Bacteroidia</taxon>
        <taxon>Bacteroidales</taxon>
        <taxon>Tannerellaceae</taxon>
        <taxon>Tannerella</taxon>
    </lineage>
</organism>